<dbReference type="EMBL" id="PCWR01000037">
    <property type="protein sequence ID" value="PIR07287.1"/>
    <property type="molecule type" value="Genomic_DNA"/>
</dbReference>
<name>A0A2H0NEG8_9BACT</name>
<keyword evidence="1" id="KW-0812">Transmembrane</keyword>
<evidence type="ECO:0008006" key="4">
    <source>
        <dbReference type="Google" id="ProtNLM"/>
    </source>
</evidence>
<keyword evidence="1" id="KW-0472">Membrane</keyword>
<evidence type="ECO:0000313" key="2">
    <source>
        <dbReference type="EMBL" id="PIR07287.1"/>
    </source>
</evidence>
<evidence type="ECO:0000313" key="3">
    <source>
        <dbReference type="Proteomes" id="UP000228867"/>
    </source>
</evidence>
<proteinExistence type="predicted"/>
<protein>
    <recommendedName>
        <fullName evidence="4">SHS2 domain-containing protein</fullName>
    </recommendedName>
</protein>
<dbReference type="Proteomes" id="UP000228867">
    <property type="component" value="Unassembled WGS sequence"/>
</dbReference>
<dbReference type="Gene3D" id="3.30.420.40">
    <property type="match status" value="1"/>
</dbReference>
<dbReference type="AlphaFoldDB" id="A0A2H0NEG8"/>
<reference evidence="2 3" key="1">
    <citation type="submission" date="2017-09" db="EMBL/GenBank/DDBJ databases">
        <title>Depth-based differentiation of microbial function through sediment-hosted aquifers and enrichment of novel symbionts in the deep terrestrial subsurface.</title>
        <authorList>
            <person name="Probst A.J."/>
            <person name="Ladd B."/>
            <person name="Jarett J.K."/>
            <person name="Geller-Mcgrath D.E."/>
            <person name="Sieber C.M."/>
            <person name="Emerson J.B."/>
            <person name="Anantharaman K."/>
            <person name="Thomas B.C."/>
            <person name="Malmstrom R."/>
            <person name="Stieglmeier M."/>
            <person name="Klingl A."/>
            <person name="Woyke T."/>
            <person name="Ryan C.M."/>
            <person name="Banfield J.F."/>
        </authorList>
    </citation>
    <scope>NUCLEOTIDE SEQUENCE [LARGE SCALE GENOMIC DNA]</scope>
    <source>
        <strain evidence="2">CG11_big_fil_rev_8_21_14_0_20_38_23</strain>
    </source>
</reference>
<accession>A0A2H0NEG8</accession>
<keyword evidence="1" id="KW-1133">Transmembrane helix</keyword>
<evidence type="ECO:0000256" key="1">
    <source>
        <dbReference type="SAM" id="Phobius"/>
    </source>
</evidence>
<sequence length="501" mass="57276">MIKFLEKIFYFLEKLSEKVSVAGLQISDSFLQLFLLQKEESKVFILKIPPGIIVAGRIVQKEELLKLLKQLHNFIYPQRPDRLVSAVVSLPAELIYTQSFKVPYLDEERLEESALLNLKMTSPLPAEKAYFSWQVIEQSEENYEFLGAVVEKEIVDDFKNLLAEAKFLVVVFEFPALALSRAISREFSSAEPVLFIHLSSDGLNFFILKNSFLTFDYFRSWRSIQGEERQITKTAFEAVIIEETQRVINFVSSRFHEDLKQAGLIAPGFETEIKTLLEGRFGLEISPLVLKDLKEKNLSLNNLTVWGSALRGQIDRFQDTFINFSGISSIEQYYEEQTLRIIEFWRNLSLGVLVIFLIVFFTASVFLVNVSNQLEEQVQTFKATPQLQEIKDFQEKAKEFNNLVVMVKNVKASDSHWLELLERWQSLAANYQVTIDNIDIRSRSEAISMAGRASSAETVLNFKRAFSSQAEVASIDLPLSGISELADGTVHFNLSLTLKPI</sequence>
<feature type="transmembrane region" description="Helical" evidence="1">
    <location>
        <begin position="348"/>
        <end position="368"/>
    </location>
</feature>
<gene>
    <name evidence="2" type="ORF">COV54_01620</name>
</gene>
<comment type="caution">
    <text evidence="2">The sequence shown here is derived from an EMBL/GenBank/DDBJ whole genome shotgun (WGS) entry which is preliminary data.</text>
</comment>
<organism evidence="2 3">
    <name type="scientific">Candidatus Jorgensenbacteria bacterium CG11_big_fil_rev_8_21_14_0_20_38_23</name>
    <dbReference type="NCBI Taxonomy" id="1974594"/>
    <lineage>
        <taxon>Bacteria</taxon>
        <taxon>Candidatus Joergenseniibacteriota</taxon>
    </lineage>
</organism>